<organism evidence="1 2">
    <name type="scientific">Armillaria tabescens</name>
    <name type="common">Ringless honey mushroom</name>
    <name type="synonym">Agaricus tabescens</name>
    <dbReference type="NCBI Taxonomy" id="1929756"/>
    <lineage>
        <taxon>Eukaryota</taxon>
        <taxon>Fungi</taxon>
        <taxon>Dikarya</taxon>
        <taxon>Basidiomycota</taxon>
        <taxon>Agaricomycotina</taxon>
        <taxon>Agaricomycetes</taxon>
        <taxon>Agaricomycetidae</taxon>
        <taxon>Agaricales</taxon>
        <taxon>Marasmiineae</taxon>
        <taxon>Physalacriaceae</taxon>
        <taxon>Desarmillaria</taxon>
    </lineage>
</organism>
<dbReference type="Proteomes" id="UP001175211">
    <property type="component" value="Unassembled WGS sequence"/>
</dbReference>
<proteinExistence type="predicted"/>
<dbReference type="AlphaFoldDB" id="A0AA39K093"/>
<dbReference type="GeneID" id="85357321"/>
<dbReference type="EMBL" id="JAUEPS010000031">
    <property type="protein sequence ID" value="KAK0452170.1"/>
    <property type="molecule type" value="Genomic_DNA"/>
</dbReference>
<evidence type="ECO:0000313" key="2">
    <source>
        <dbReference type="Proteomes" id="UP001175211"/>
    </source>
</evidence>
<accession>A0AA39K093</accession>
<comment type="caution">
    <text evidence="1">The sequence shown here is derived from an EMBL/GenBank/DDBJ whole genome shotgun (WGS) entry which is preliminary data.</text>
</comment>
<protein>
    <submittedName>
        <fullName evidence="1">Uncharacterized protein</fullName>
    </submittedName>
</protein>
<feature type="non-terminal residue" evidence="1">
    <location>
        <position position="1"/>
    </location>
</feature>
<evidence type="ECO:0000313" key="1">
    <source>
        <dbReference type="EMBL" id="KAK0452170.1"/>
    </source>
</evidence>
<name>A0AA39K093_ARMTA</name>
<reference evidence="1" key="1">
    <citation type="submission" date="2023-06" db="EMBL/GenBank/DDBJ databases">
        <authorList>
            <consortium name="Lawrence Berkeley National Laboratory"/>
            <person name="Ahrendt S."/>
            <person name="Sahu N."/>
            <person name="Indic B."/>
            <person name="Wong-Bajracharya J."/>
            <person name="Merenyi Z."/>
            <person name="Ke H.-M."/>
            <person name="Monk M."/>
            <person name="Kocsube S."/>
            <person name="Drula E."/>
            <person name="Lipzen A."/>
            <person name="Balint B."/>
            <person name="Henrissat B."/>
            <person name="Andreopoulos B."/>
            <person name="Martin F.M."/>
            <person name="Harder C.B."/>
            <person name="Rigling D."/>
            <person name="Ford K.L."/>
            <person name="Foster G.D."/>
            <person name="Pangilinan J."/>
            <person name="Papanicolaou A."/>
            <person name="Barry K."/>
            <person name="LaButti K."/>
            <person name="Viragh M."/>
            <person name="Koriabine M."/>
            <person name="Yan M."/>
            <person name="Riley R."/>
            <person name="Champramary S."/>
            <person name="Plett K.L."/>
            <person name="Tsai I.J."/>
            <person name="Slot J."/>
            <person name="Sipos G."/>
            <person name="Plett J."/>
            <person name="Nagy L.G."/>
            <person name="Grigoriev I.V."/>
        </authorList>
    </citation>
    <scope>NUCLEOTIDE SEQUENCE</scope>
    <source>
        <strain evidence="1">CCBAS 213</strain>
    </source>
</reference>
<keyword evidence="2" id="KW-1185">Reference proteome</keyword>
<gene>
    <name evidence="1" type="ORF">EV420DRAFT_1559264</name>
</gene>
<sequence>FQDHIKDCDLSSAFSSAKTFTSELTAQLHPCPLQITMCTQLSSSVFICCQSGQQSSIPTSRAPSSTVSMLISRTVSEPQCCHCGWRGAHAPGCPFK</sequence>
<dbReference type="RefSeq" id="XP_060328004.1">
    <property type="nucleotide sequence ID" value="XM_060473773.1"/>
</dbReference>